<dbReference type="RefSeq" id="WP_100366752.1">
    <property type="nucleotide sequence ID" value="NZ_PGTY01000001.1"/>
</dbReference>
<dbReference type="SMART" id="SM00420">
    <property type="entry name" value="HTH_DEOR"/>
    <property type="match status" value="1"/>
</dbReference>
<dbReference type="SUPFAM" id="SSF100950">
    <property type="entry name" value="NagB/RpiA/CoA transferase-like"/>
    <property type="match status" value="1"/>
</dbReference>
<dbReference type="Pfam" id="PF08220">
    <property type="entry name" value="HTH_DeoR"/>
    <property type="match status" value="1"/>
</dbReference>
<dbReference type="InterPro" id="IPR001034">
    <property type="entry name" value="DeoR_HTH"/>
</dbReference>
<dbReference type="AlphaFoldDB" id="A0A2M8WLR8"/>
<dbReference type="PROSITE" id="PS51000">
    <property type="entry name" value="HTH_DEOR_2"/>
    <property type="match status" value="1"/>
</dbReference>
<dbReference type="EMBL" id="PGTY01000001">
    <property type="protein sequence ID" value="PJI91870.1"/>
    <property type="molecule type" value="Genomic_DNA"/>
</dbReference>
<dbReference type="PROSITE" id="PS00894">
    <property type="entry name" value="HTH_DEOR_1"/>
    <property type="match status" value="1"/>
</dbReference>
<feature type="domain" description="HTH deoR-type" evidence="4">
    <location>
        <begin position="2"/>
        <end position="57"/>
    </location>
</feature>
<dbReference type="PANTHER" id="PTHR30363">
    <property type="entry name" value="HTH-TYPE TRANSCRIPTIONAL REGULATOR SRLR-RELATED"/>
    <property type="match status" value="1"/>
</dbReference>
<gene>
    <name evidence="5" type="ORF">BC777_0711</name>
</gene>
<name>A0A2M8WLR8_9RHOB</name>
<evidence type="ECO:0000259" key="4">
    <source>
        <dbReference type="PROSITE" id="PS51000"/>
    </source>
</evidence>
<dbReference type="SUPFAM" id="SSF46785">
    <property type="entry name" value="Winged helix' DNA-binding domain"/>
    <property type="match status" value="1"/>
</dbReference>
<evidence type="ECO:0000256" key="3">
    <source>
        <dbReference type="ARBA" id="ARBA00023163"/>
    </source>
</evidence>
<dbReference type="SMART" id="SM01134">
    <property type="entry name" value="DeoRC"/>
    <property type="match status" value="1"/>
</dbReference>
<organism evidence="5 6">
    <name type="scientific">Yoonia maricola</name>
    <dbReference type="NCBI Taxonomy" id="420999"/>
    <lineage>
        <taxon>Bacteria</taxon>
        <taxon>Pseudomonadati</taxon>
        <taxon>Pseudomonadota</taxon>
        <taxon>Alphaproteobacteria</taxon>
        <taxon>Rhodobacterales</taxon>
        <taxon>Paracoccaceae</taxon>
        <taxon>Yoonia</taxon>
    </lineage>
</organism>
<keyword evidence="2" id="KW-0238">DNA-binding</keyword>
<evidence type="ECO:0000313" key="6">
    <source>
        <dbReference type="Proteomes" id="UP000228531"/>
    </source>
</evidence>
<reference evidence="5 6" key="1">
    <citation type="submission" date="2017-11" db="EMBL/GenBank/DDBJ databases">
        <title>Genomic Encyclopedia of Archaeal and Bacterial Type Strains, Phase II (KMG-II): From Individual Species to Whole Genera.</title>
        <authorList>
            <person name="Goeker M."/>
        </authorList>
    </citation>
    <scope>NUCLEOTIDE SEQUENCE [LARGE SCALE GENOMIC DNA]</scope>
    <source>
        <strain evidence="5 6">DSM 29128</strain>
    </source>
</reference>
<evidence type="ECO:0000313" key="5">
    <source>
        <dbReference type="EMBL" id="PJI91870.1"/>
    </source>
</evidence>
<dbReference type="InterPro" id="IPR014036">
    <property type="entry name" value="DeoR-like_C"/>
</dbReference>
<evidence type="ECO:0000256" key="1">
    <source>
        <dbReference type="ARBA" id="ARBA00023015"/>
    </source>
</evidence>
<evidence type="ECO:0000256" key="2">
    <source>
        <dbReference type="ARBA" id="ARBA00023125"/>
    </source>
</evidence>
<dbReference type="Gene3D" id="1.10.10.10">
    <property type="entry name" value="Winged helix-like DNA-binding domain superfamily/Winged helix DNA-binding domain"/>
    <property type="match status" value="1"/>
</dbReference>
<keyword evidence="6" id="KW-1185">Reference proteome</keyword>
<dbReference type="OrthoDB" id="9816363at2"/>
<protein>
    <submittedName>
        <fullName evidence="5">DeoR family transcriptional regulator</fullName>
    </submittedName>
</protein>
<sequence>MKTDRATAIRQTLFSNGHMSIPEIAEAVGASEPTVRRDLAALELDGAITRTHGGAQIADASATEIEFESREQINLEAKRAIGEAAYAQLRPGSVVFLDAGTTVLQLARLIRLRPMALSVFTNCLPVAQMLMPLQEVSVALLGGTLRMQNASMVGPLAEAALDQLWFDQLFLGATAIAPDLSIYSTNENEARLNRLMLGRAEQSIVLTDSSKLGARATHRVMPLDSRMSIITDAGAATDWTAKIAETGAGLSIVDPK</sequence>
<dbReference type="InterPro" id="IPR036388">
    <property type="entry name" value="WH-like_DNA-bd_sf"/>
</dbReference>
<dbReference type="GO" id="GO:0003700">
    <property type="term" value="F:DNA-binding transcription factor activity"/>
    <property type="evidence" value="ECO:0007669"/>
    <property type="project" value="InterPro"/>
</dbReference>
<dbReference type="Pfam" id="PF00455">
    <property type="entry name" value="DeoRC"/>
    <property type="match status" value="1"/>
</dbReference>
<dbReference type="PRINTS" id="PR00037">
    <property type="entry name" value="HTHLACR"/>
</dbReference>
<dbReference type="InterPro" id="IPR037171">
    <property type="entry name" value="NagB/RpiA_transferase-like"/>
</dbReference>
<accession>A0A2M8WLR8</accession>
<keyword evidence="1" id="KW-0805">Transcription regulation</keyword>
<dbReference type="InterPro" id="IPR036390">
    <property type="entry name" value="WH_DNA-bd_sf"/>
</dbReference>
<comment type="caution">
    <text evidence="5">The sequence shown here is derived from an EMBL/GenBank/DDBJ whole genome shotgun (WGS) entry which is preliminary data.</text>
</comment>
<proteinExistence type="predicted"/>
<dbReference type="GO" id="GO:0003677">
    <property type="term" value="F:DNA binding"/>
    <property type="evidence" value="ECO:0007669"/>
    <property type="project" value="UniProtKB-KW"/>
</dbReference>
<dbReference type="InterPro" id="IPR018356">
    <property type="entry name" value="Tscrpt_reg_HTH_DeoR_CS"/>
</dbReference>
<keyword evidence="3" id="KW-0804">Transcription</keyword>
<dbReference type="PANTHER" id="PTHR30363:SF44">
    <property type="entry name" value="AGA OPERON TRANSCRIPTIONAL REPRESSOR-RELATED"/>
    <property type="match status" value="1"/>
</dbReference>
<dbReference type="Gene3D" id="3.40.50.1360">
    <property type="match status" value="1"/>
</dbReference>
<dbReference type="InterPro" id="IPR050313">
    <property type="entry name" value="Carb_Metab_HTH_regulators"/>
</dbReference>
<dbReference type="Proteomes" id="UP000228531">
    <property type="component" value="Unassembled WGS sequence"/>
</dbReference>